<dbReference type="PANTHER" id="PTHR42068:SF1">
    <property type="entry name" value="YALI0B18964P"/>
    <property type="match status" value="1"/>
</dbReference>
<feature type="compositionally biased region" description="Acidic residues" evidence="1">
    <location>
        <begin position="260"/>
        <end position="270"/>
    </location>
</feature>
<evidence type="ECO:0000256" key="1">
    <source>
        <dbReference type="SAM" id="MobiDB-lite"/>
    </source>
</evidence>
<feature type="compositionally biased region" description="Acidic residues" evidence="1">
    <location>
        <begin position="425"/>
        <end position="438"/>
    </location>
</feature>
<feature type="compositionally biased region" description="Polar residues" evidence="1">
    <location>
        <begin position="10"/>
        <end position="27"/>
    </location>
</feature>
<name>A0A060T3T0_BLAAD</name>
<feature type="compositionally biased region" description="Polar residues" evidence="1">
    <location>
        <begin position="622"/>
        <end position="641"/>
    </location>
</feature>
<feature type="region of interest" description="Disordered" evidence="1">
    <location>
        <begin position="138"/>
        <end position="219"/>
    </location>
</feature>
<feature type="compositionally biased region" description="Polar residues" evidence="1">
    <location>
        <begin position="138"/>
        <end position="160"/>
    </location>
</feature>
<proteinExistence type="predicted"/>
<dbReference type="AlphaFoldDB" id="A0A060T3T0"/>
<feature type="compositionally biased region" description="Acidic residues" evidence="1">
    <location>
        <begin position="892"/>
        <end position="902"/>
    </location>
</feature>
<feature type="region of interest" description="Disordered" evidence="1">
    <location>
        <begin position="236"/>
        <end position="464"/>
    </location>
</feature>
<accession>A0A060T3T0</accession>
<organism evidence="2">
    <name type="scientific">Blastobotrys adeninivorans</name>
    <name type="common">Yeast</name>
    <name type="synonym">Arxula adeninivorans</name>
    <dbReference type="NCBI Taxonomy" id="409370"/>
    <lineage>
        <taxon>Eukaryota</taxon>
        <taxon>Fungi</taxon>
        <taxon>Dikarya</taxon>
        <taxon>Ascomycota</taxon>
        <taxon>Saccharomycotina</taxon>
        <taxon>Dipodascomycetes</taxon>
        <taxon>Dipodascales</taxon>
        <taxon>Trichomonascaceae</taxon>
        <taxon>Blastobotrys</taxon>
    </lineage>
</organism>
<feature type="compositionally biased region" description="Polar residues" evidence="1">
    <location>
        <begin position="203"/>
        <end position="217"/>
    </location>
</feature>
<gene>
    <name evidence="2" type="ORF">GNLVRS02_ARAD1C42482g</name>
</gene>
<feature type="compositionally biased region" description="Polar residues" evidence="1">
    <location>
        <begin position="319"/>
        <end position="330"/>
    </location>
</feature>
<feature type="compositionally biased region" description="Polar residues" evidence="1">
    <location>
        <begin position="337"/>
        <end position="346"/>
    </location>
</feature>
<dbReference type="PANTHER" id="PTHR42068">
    <property type="entry name" value="YALI0B18964P"/>
    <property type="match status" value="1"/>
</dbReference>
<feature type="compositionally biased region" description="Acidic residues" evidence="1">
    <location>
        <begin position="497"/>
        <end position="527"/>
    </location>
</feature>
<reference evidence="2" key="1">
    <citation type="submission" date="2014-02" db="EMBL/GenBank/DDBJ databases">
        <authorList>
            <person name="Genoscope - CEA"/>
        </authorList>
    </citation>
    <scope>NUCLEOTIDE SEQUENCE</scope>
    <source>
        <strain evidence="2">LS3</strain>
    </source>
</reference>
<feature type="region of interest" description="Disordered" evidence="1">
    <location>
        <begin position="1"/>
        <end position="71"/>
    </location>
</feature>
<reference evidence="2" key="2">
    <citation type="submission" date="2014-06" db="EMBL/GenBank/DDBJ databases">
        <title>The complete genome of Blastobotrys (Arxula) adeninivorans LS3 - a yeast of biotechnological interest.</title>
        <authorList>
            <person name="Kunze G."/>
            <person name="Gaillardin C."/>
            <person name="Czernicka M."/>
            <person name="Durrens P."/>
            <person name="Martin T."/>
            <person name="Boer E."/>
            <person name="Gabaldon T."/>
            <person name="Cruz J."/>
            <person name="Talla E."/>
            <person name="Marck C."/>
            <person name="Goffeau A."/>
            <person name="Barbe V."/>
            <person name="Baret P."/>
            <person name="Baronian K."/>
            <person name="Beier S."/>
            <person name="Bleykasten C."/>
            <person name="Bode R."/>
            <person name="Casaregola S."/>
            <person name="Despons L."/>
            <person name="Fairhead C."/>
            <person name="Giersberg M."/>
            <person name="Gierski P."/>
            <person name="Hahnel U."/>
            <person name="Hartmann A."/>
            <person name="Jankowska D."/>
            <person name="Jubin C."/>
            <person name="Jung P."/>
            <person name="Lafontaine I."/>
            <person name="Leh-Louis V."/>
            <person name="Lemaire M."/>
            <person name="Marcet-Houben M."/>
            <person name="Mascher M."/>
            <person name="Morel G."/>
            <person name="Richard G.-F."/>
            <person name="Riechen J."/>
            <person name="Sacerdot C."/>
            <person name="Sarkar A."/>
            <person name="Savel G."/>
            <person name="Schacherer J."/>
            <person name="Sherman D."/>
            <person name="Straub M.-L."/>
            <person name="Stein N."/>
            <person name="Thierry A."/>
            <person name="Trautwein-Schult A."/>
            <person name="Westhof E."/>
            <person name="Worch S."/>
            <person name="Dujon B."/>
            <person name="Souciet J.-L."/>
            <person name="Wincker P."/>
            <person name="Scholz U."/>
            <person name="Neuveglise N."/>
        </authorList>
    </citation>
    <scope>NUCLEOTIDE SEQUENCE</scope>
    <source>
        <strain evidence="2">LS3</strain>
    </source>
</reference>
<feature type="compositionally biased region" description="Polar residues" evidence="1">
    <location>
        <begin position="33"/>
        <end position="44"/>
    </location>
</feature>
<feature type="compositionally biased region" description="Low complexity" evidence="1">
    <location>
        <begin position="45"/>
        <end position="70"/>
    </location>
</feature>
<dbReference type="EMBL" id="HG937693">
    <property type="protein sequence ID" value="CDP35745.1"/>
    <property type="molecule type" value="Genomic_DNA"/>
</dbReference>
<evidence type="ECO:0000313" key="2">
    <source>
        <dbReference type="EMBL" id="CDP35745.1"/>
    </source>
</evidence>
<feature type="compositionally biased region" description="Basic and acidic residues" evidence="1">
    <location>
        <begin position="307"/>
        <end position="316"/>
    </location>
</feature>
<feature type="region of interest" description="Disordered" evidence="1">
    <location>
        <begin position="489"/>
        <end position="544"/>
    </location>
</feature>
<feature type="region of interest" description="Disordered" evidence="1">
    <location>
        <begin position="877"/>
        <end position="908"/>
    </location>
</feature>
<protein>
    <submittedName>
        <fullName evidence="2">ARAD1C42482p</fullName>
    </submittedName>
</protein>
<sequence length="925" mass="100715">MKLFKRQASGAGSQLASQNDSSSPLKSTRQRLSRSISVPKLNNFSSSTTAQSSSSLSSAATSTTTTTSSSFLPQLQLKDSSTSSFSLMEETAFDSNYYSQSAGHDNDSSVGGNTDVEPLATAAASDRAARGMARSIFTHQNHQDNQNPQSTRSVPRSRSMSEMVLPHDGDDEGSEYESGNSIQPSPVVIGGPSFGRDNDQHDSGASSAQGNTKTSAGNDDIDSLARNYWQYLDASASAEAANDSHDSHSNNPSQPHNKDQEEEDDDDEPLYGESTAPSSRVKSMFPSLNFYKPVGNGYRGHRPGTRSMDHDNDPDAQKSLINDGNDNSTFYDPGSASLHQQQQNQEKSLSSPPKSKTSRFSRPVSKTFSRRLVFSTEKNGEASHADSNVDDQDNGPQQQAPQPRSRRSLNPMELRSSLPPRNDSDDSDDHASDEEDDTLLPLAPLVPPGRDSHPTAIASRDMTGNMVMTKSQLESYRRSRIETGVNALGSKRVGAATEDDGGDEAEDDDNDYADDVADDDIDQDGDEDGTRRADRFDDDADDKKKSIRMRLKQDAHLSVYRQKMSKVTGSQTALSSYNLPLRQSQSMMGLDDFEDESEDDEYDNVPLGILQAHGFPHVTASNKIRGSQSNPNLAALNNSGPAPSVLYQPGTLPPPQRSPDAMSTKSGDVGMGNRTDRASMPPLPSVFNSQSTSVHRGLVGEIAKEEEAKMRRKSLGMSMMLNSAGQRSSTLLDQIPTYAQQGNGSMYTPSMYNESNGSDSHNGAKNGGQNNEMQQMMQQMMQMQMQMIQQMNQQQQAPHMYGGAPHQQPSFVPPMKKSWSTYDMLPTGGRPPSIRSFTPDLQQNGNGNANGVANGGGPRHDRTNSHAISMFRQTFAGPSVSASQHRPAPPADDSDEDDDDAAWQEMLRKRQNLKAMWKNNQQVAT</sequence>
<feature type="region of interest" description="Disordered" evidence="1">
    <location>
        <begin position="622"/>
        <end position="672"/>
    </location>
</feature>